<organism evidence="10 11">
    <name type="scientific">Paraburkholderia atlantica</name>
    <dbReference type="NCBI Taxonomy" id="2654982"/>
    <lineage>
        <taxon>Bacteria</taxon>
        <taxon>Pseudomonadati</taxon>
        <taxon>Pseudomonadota</taxon>
        <taxon>Betaproteobacteria</taxon>
        <taxon>Burkholderiales</taxon>
        <taxon>Burkholderiaceae</taxon>
        <taxon>Paraburkholderia</taxon>
    </lineage>
</organism>
<gene>
    <name evidence="10" type="ORF">HDG40_002637</name>
</gene>
<sequence length="147" mass="15244">MRVPPYALLAIAIVAEVIATSAMRASDGFSRLLPSMVVVLGYGVAFYCLSLTLRSIPVGIVYAIWSGAGIVLITLVALVLYRQVPDVPAIVGLGLIVAGVAVLNLFSKMQAHSAPAQAGSIAARNVNRLICSARSSSGLSHSPTPRS</sequence>
<dbReference type="FunFam" id="1.10.3730.20:FF:000001">
    <property type="entry name" value="Quaternary ammonium compound resistance transporter SugE"/>
    <property type="match status" value="1"/>
</dbReference>
<keyword evidence="5 9" id="KW-1133">Transmembrane helix</keyword>
<evidence type="ECO:0000256" key="9">
    <source>
        <dbReference type="SAM" id="Phobius"/>
    </source>
</evidence>
<dbReference type="InterPro" id="IPR037185">
    <property type="entry name" value="EmrE-like"/>
</dbReference>
<dbReference type="Pfam" id="PF00893">
    <property type="entry name" value="Multi_Drug_Res"/>
    <property type="match status" value="1"/>
</dbReference>
<comment type="caution">
    <text evidence="10">The sequence shown here is derived from an EMBL/GenBank/DDBJ whole genome shotgun (WGS) entry which is preliminary data.</text>
</comment>
<dbReference type="SUPFAM" id="SSF103481">
    <property type="entry name" value="Multidrug resistance efflux transporter EmrE"/>
    <property type="match status" value="1"/>
</dbReference>
<proteinExistence type="inferred from homology"/>
<evidence type="ECO:0000256" key="2">
    <source>
        <dbReference type="ARBA" id="ARBA00022448"/>
    </source>
</evidence>
<dbReference type="GO" id="GO:0031460">
    <property type="term" value="P:glycine betaine transport"/>
    <property type="evidence" value="ECO:0007669"/>
    <property type="project" value="TreeGrafter"/>
</dbReference>
<dbReference type="Proteomes" id="UP000592780">
    <property type="component" value="Unassembled WGS sequence"/>
</dbReference>
<evidence type="ECO:0000313" key="11">
    <source>
        <dbReference type="Proteomes" id="UP000592780"/>
    </source>
</evidence>
<evidence type="ECO:0000256" key="4">
    <source>
        <dbReference type="ARBA" id="ARBA00022692"/>
    </source>
</evidence>
<keyword evidence="6 9" id="KW-0472">Membrane</keyword>
<keyword evidence="3" id="KW-1003">Cell membrane</keyword>
<dbReference type="PANTHER" id="PTHR30561">
    <property type="entry name" value="SMR FAMILY PROTON-DEPENDENT DRUG EFFLUX TRANSPORTER SUGE"/>
    <property type="match status" value="1"/>
</dbReference>
<evidence type="ECO:0000313" key="10">
    <source>
        <dbReference type="EMBL" id="MBB5424492.1"/>
    </source>
</evidence>
<dbReference type="GO" id="GO:0015220">
    <property type="term" value="F:choline transmembrane transporter activity"/>
    <property type="evidence" value="ECO:0007669"/>
    <property type="project" value="TreeGrafter"/>
</dbReference>
<feature type="transmembrane region" description="Helical" evidence="9">
    <location>
        <begin position="87"/>
        <end position="106"/>
    </location>
</feature>
<dbReference type="GO" id="GO:1990961">
    <property type="term" value="P:xenobiotic detoxification by transmembrane export across the plasma membrane"/>
    <property type="evidence" value="ECO:0007669"/>
    <property type="project" value="UniProtKB-ARBA"/>
</dbReference>
<dbReference type="Gene3D" id="1.10.3730.20">
    <property type="match status" value="1"/>
</dbReference>
<dbReference type="InterPro" id="IPR045324">
    <property type="entry name" value="Small_multidrug_res"/>
</dbReference>
<keyword evidence="2" id="KW-0813">Transport</keyword>
<dbReference type="PANTHER" id="PTHR30561:SF1">
    <property type="entry name" value="MULTIDRUG TRANSPORTER EMRE"/>
    <property type="match status" value="1"/>
</dbReference>
<protein>
    <submittedName>
        <fullName evidence="10">Small multidrug resistance pump</fullName>
    </submittedName>
</protein>
<reference evidence="10 11" key="1">
    <citation type="submission" date="2020-08" db="EMBL/GenBank/DDBJ databases">
        <title>Genomic Encyclopedia of Type Strains, Phase IV (KMG-V): Genome sequencing to study the core and pangenomes of soil and plant-associated prokaryotes.</title>
        <authorList>
            <person name="Whitman W."/>
        </authorList>
    </citation>
    <scope>NUCLEOTIDE SEQUENCE [LARGE SCALE GENOMIC DNA]</scope>
    <source>
        <strain evidence="10 11">JPY158</strain>
    </source>
</reference>
<dbReference type="GO" id="GO:0015199">
    <property type="term" value="F:amino-acid betaine transmembrane transporter activity"/>
    <property type="evidence" value="ECO:0007669"/>
    <property type="project" value="TreeGrafter"/>
</dbReference>
<dbReference type="InterPro" id="IPR000390">
    <property type="entry name" value="Small_drug/metabolite_transptr"/>
</dbReference>
<dbReference type="EMBL" id="JACHDD010000004">
    <property type="protein sequence ID" value="MBB5424492.1"/>
    <property type="molecule type" value="Genomic_DNA"/>
</dbReference>
<dbReference type="GO" id="GO:0015297">
    <property type="term" value="F:antiporter activity"/>
    <property type="evidence" value="ECO:0007669"/>
    <property type="project" value="TreeGrafter"/>
</dbReference>
<evidence type="ECO:0000256" key="3">
    <source>
        <dbReference type="ARBA" id="ARBA00022475"/>
    </source>
</evidence>
<comment type="subcellular location">
    <subcellularLocation>
        <location evidence="1 8">Cell membrane</location>
        <topology evidence="1 8">Multi-pass membrane protein</topology>
    </subcellularLocation>
</comment>
<accession>A0A7W8Q645</accession>
<evidence type="ECO:0000256" key="5">
    <source>
        <dbReference type="ARBA" id="ARBA00022989"/>
    </source>
</evidence>
<dbReference type="AlphaFoldDB" id="A0A7W8Q645"/>
<feature type="transmembrane region" description="Helical" evidence="9">
    <location>
        <begin position="34"/>
        <end position="53"/>
    </location>
</feature>
<evidence type="ECO:0000256" key="7">
    <source>
        <dbReference type="ARBA" id="ARBA00038032"/>
    </source>
</evidence>
<evidence type="ECO:0000256" key="1">
    <source>
        <dbReference type="ARBA" id="ARBA00004651"/>
    </source>
</evidence>
<evidence type="ECO:0000256" key="8">
    <source>
        <dbReference type="RuleBase" id="RU003942"/>
    </source>
</evidence>
<comment type="similarity">
    <text evidence="7 8">Belongs to the drug/metabolite transporter (DMT) superfamily. Small multidrug resistance (SMR) (TC 2.A.7.1) family.</text>
</comment>
<keyword evidence="11" id="KW-1185">Reference proteome</keyword>
<keyword evidence="4 8" id="KW-0812">Transmembrane</keyword>
<name>A0A7W8Q645_PARAM</name>
<dbReference type="GO" id="GO:0005886">
    <property type="term" value="C:plasma membrane"/>
    <property type="evidence" value="ECO:0007669"/>
    <property type="project" value="UniProtKB-SubCell"/>
</dbReference>
<evidence type="ECO:0000256" key="6">
    <source>
        <dbReference type="ARBA" id="ARBA00023136"/>
    </source>
</evidence>
<feature type="transmembrane region" description="Helical" evidence="9">
    <location>
        <begin position="60"/>
        <end position="81"/>
    </location>
</feature>